<evidence type="ECO:0000256" key="12">
    <source>
        <dbReference type="RuleBase" id="RU003656"/>
    </source>
</evidence>
<reference evidence="16" key="1">
    <citation type="submission" date="2014-11" db="EMBL/GenBank/DDBJ databases">
        <authorList>
            <person name="Hornung B.V."/>
        </authorList>
    </citation>
    <scope>NUCLEOTIDE SEQUENCE</scope>
    <source>
        <strain evidence="16">INE</strain>
    </source>
</reference>
<dbReference type="KEGG" id="aacx:DEACI_0352"/>
<dbReference type="NCBIfam" id="NF001846">
    <property type="entry name" value="PRK00571.1-3"/>
    <property type="match status" value="1"/>
</dbReference>
<evidence type="ECO:0000256" key="2">
    <source>
        <dbReference type="ARBA" id="ARBA00004202"/>
    </source>
</evidence>
<dbReference type="GO" id="GO:0005886">
    <property type="term" value="C:plasma membrane"/>
    <property type="evidence" value="ECO:0007669"/>
    <property type="project" value="UniProtKB-SubCell"/>
</dbReference>
<dbReference type="GO" id="GO:0005524">
    <property type="term" value="F:ATP binding"/>
    <property type="evidence" value="ECO:0007669"/>
    <property type="project" value="UniProtKB-UniRule"/>
</dbReference>
<evidence type="ECO:0000256" key="6">
    <source>
        <dbReference type="ARBA" id="ARBA00022781"/>
    </source>
</evidence>
<protein>
    <recommendedName>
        <fullName evidence="11">ATP synthase epsilon chain</fullName>
    </recommendedName>
    <alternativeName>
        <fullName evidence="11">ATP synthase F1 sector epsilon subunit</fullName>
    </alternativeName>
    <alternativeName>
        <fullName evidence="11">F-ATPase epsilon subunit</fullName>
    </alternativeName>
</protein>
<evidence type="ECO:0000259" key="13">
    <source>
        <dbReference type="Pfam" id="PF00401"/>
    </source>
</evidence>
<reference evidence="15" key="2">
    <citation type="submission" date="2020-01" db="EMBL/GenBank/DDBJ databases">
        <authorList>
            <person name="Hornung B."/>
        </authorList>
    </citation>
    <scope>NUCLEOTIDE SEQUENCE</scope>
    <source>
        <strain evidence="15">PacBioINE</strain>
    </source>
</reference>
<dbReference type="SUPFAM" id="SSF51344">
    <property type="entry name" value="Epsilon subunit of F1F0-ATP synthase N-terminal domain"/>
    <property type="match status" value="1"/>
</dbReference>
<dbReference type="InterPro" id="IPR036794">
    <property type="entry name" value="ATP_F1_dsu/esu_C_sf"/>
</dbReference>
<evidence type="ECO:0000256" key="4">
    <source>
        <dbReference type="ARBA" id="ARBA00022448"/>
    </source>
</evidence>
<keyword evidence="17" id="KW-1185">Reference proteome</keyword>
<comment type="subunit">
    <text evidence="11 12">F-type ATPases have 2 components, CF(1) - the catalytic core - and CF(0) - the membrane proton channel. CF(1) has five subunits: alpha(3), beta(3), gamma(1), delta(1), epsilon(1). CF(0) has three main subunits: a, b and c.</text>
</comment>
<gene>
    <name evidence="11" type="primary">atpC</name>
    <name evidence="15" type="ORF">DEACI_0352</name>
    <name evidence="16" type="ORF">DEACI_0725</name>
</gene>
<dbReference type="InterPro" id="IPR001469">
    <property type="entry name" value="ATP_synth_F1_dsu/esu"/>
</dbReference>
<dbReference type="GO" id="GO:0045259">
    <property type="term" value="C:proton-transporting ATP synthase complex"/>
    <property type="evidence" value="ECO:0007669"/>
    <property type="project" value="UniProtKB-KW"/>
</dbReference>
<dbReference type="InterPro" id="IPR020546">
    <property type="entry name" value="ATP_synth_F1_dsu/esu_N"/>
</dbReference>
<dbReference type="GO" id="GO:0046933">
    <property type="term" value="F:proton-transporting ATP synthase activity, rotational mechanism"/>
    <property type="evidence" value="ECO:0007669"/>
    <property type="project" value="UniProtKB-UniRule"/>
</dbReference>
<keyword evidence="4 11" id="KW-0813">Transport</keyword>
<evidence type="ECO:0000256" key="9">
    <source>
        <dbReference type="ARBA" id="ARBA00023196"/>
    </source>
</evidence>
<dbReference type="EMBL" id="CDGJ01000019">
    <property type="protein sequence ID" value="CEJ06277.1"/>
    <property type="molecule type" value="Genomic_DNA"/>
</dbReference>
<dbReference type="Proteomes" id="UP001071230">
    <property type="component" value="Unassembled WGS sequence"/>
</dbReference>
<keyword evidence="9 11" id="KW-0139">CF(1)</keyword>
<comment type="subcellular location">
    <subcellularLocation>
        <location evidence="2 11">Cell membrane</location>
        <topology evidence="2 11">Peripheral membrane protein</topology>
    </subcellularLocation>
</comment>
<evidence type="ECO:0000256" key="7">
    <source>
        <dbReference type="ARBA" id="ARBA00023065"/>
    </source>
</evidence>
<dbReference type="NCBIfam" id="NF009980">
    <property type="entry name" value="PRK13446.1"/>
    <property type="match status" value="1"/>
</dbReference>
<name>A0A8S0Y1N7_9FIRM</name>
<dbReference type="CDD" id="cd12152">
    <property type="entry name" value="F1-ATPase_delta"/>
    <property type="match status" value="1"/>
</dbReference>
<dbReference type="InterPro" id="IPR020547">
    <property type="entry name" value="ATP_synth_F1_esu_C"/>
</dbReference>
<dbReference type="Gene3D" id="1.20.5.440">
    <property type="entry name" value="ATP synthase delta/epsilon subunit, C-terminal domain"/>
    <property type="match status" value="1"/>
</dbReference>
<keyword evidence="10 11" id="KW-0066">ATP synthesis</keyword>
<organism evidence="15">
    <name type="scientific">Acididesulfobacillus acetoxydans</name>
    <dbReference type="NCBI Taxonomy" id="1561005"/>
    <lineage>
        <taxon>Bacteria</taxon>
        <taxon>Bacillati</taxon>
        <taxon>Bacillota</taxon>
        <taxon>Clostridia</taxon>
        <taxon>Eubacteriales</taxon>
        <taxon>Peptococcaceae</taxon>
        <taxon>Acididesulfobacillus</taxon>
    </lineage>
</organism>
<evidence type="ECO:0000256" key="11">
    <source>
        <dbReference type="HAMAP-Rule" id="MF_00530"/>
    </source>
</evidence>
<evidence type="ECO:0000313" key="16">
    <source>
        <dbReference type="EMBL" id="CEJ06277.1"/>
    </source>
</evidence>
<accession>A0A8S0Y1N7</accession>
<dbReference type="AlphaFoldDB" id="A0A8S0Y1N7"/>
<evidence type="ECO:0000259" key="14">
    <source>
        <dbReference type="Pfam" id="PF02823"/>
    </source>
</evidence>
<dbReference type="Gene3D" id="2.60.15.10">
    <property type="entry name" value="F0F1 ATP synthase delta/epsilon subunit, N-terminal"/>
    <property type="match status" value="1"/>
</dbReference>
<dbReference type="Pfam" id="PF00401">
    <property type="entry name" value="ATP-synt_DE"/>
    <property type="match status" value="1"/>
</dbReference>
<keyword evidence="8 11" id="KW-0472">Membrane</keyword>
<dbReference type="HAMAP" id="MF_00530">
    <property type="entry name" value="ATP_synth_epsil_bac"/>
    <property type="match status" value="1"/>
</dbReference>
<keyword evidence="5 11" id="KW-1003">Cell membrane</keyword>
<evidence type="ECO:0000256" key="5">
    <source>
        <dbReference type="ARBA" id="ARBA00022475"/>
    </source>
</evidence>
<dbReference type="RefSeq" id="WP_240983497.1">
    <property type="nucleotide sequence ID" value="NZ_CDGJ01000019.1"/>
</dbReference>
<evidence type="ECO:0000313" key="17">
    <source>
        <dbReference type="Proteomes" id="UP001071230"/>
    </source>
</evidence>
<comment type="function">
    <text evidence="1 11">Produces ATP from ADP in the presence of a proton gradient across the membrane.</text>
</comment>
<evidence type="ECO:0000313" key="15">
    <source>
        <dbReference type="EMBL" id="CAA7599725.1"/>
    </source>
</evidence>
<sequence>MAGTFKLRVVAPEGQVLREDCEFVVLPGEVGELGILRNHAPLIAGLRVGVVRYTIDSKINLMAVSGGFVEVADNVVSLLAETAEPGDTIDLKRALAAKERAEKRLSHPGGDVDLRRAEMALRKALARISAAEGGAKYH</sequence>
<feature type="domain" description="ATP synthase epsilon subunit C-terminal" evidence="13">
    <location>
        <begin position="87"/>
        <end position="132"/>
    </location>
</feature>
<keyword evidence="6 11" id="KW-0375">Hydrogen ion transport</keyword>
<keyword evidence="7 11" id="KW-0406">Ion transport</keyword>
<proteinExistence type="inferred from homology"/>
<dbReference type="PANTHER" id="PTHR13822:SF10">
    <property type="entry name" value="ATP SYNTHASE EPSILON CHAIN, CHLOROPLASTIC"/>
    <property type="match status" value="1"/>
</dbReference>
<dbReference type="InterPro" id="IPR036771">
    <property type="entry name" value="ATPsynth_dsu/esu_N"/>
</dbReference>
<feature type="domain" description="ATP synthase F1 complex delta/epsilon subunit N-terminal" evidence="14">
    <location>
        <begin position="5"/>
        <end position="83"/>
    </location>
</feature>
<dbReference type="PANTHER" id="PTHR13822">
    <property type="entry name" value="ATP SYNTHASE DELTA/EPSILON CHAIN"/>
    <property type="match status" value="1"/>
</dbReference>
<comment type="similarity">
    <text evidence="3 11 12">Belongs to the ATPase epsilon chain family.</text>
</comment>
<dbReference type="Pfam" id="PF02823">
    <property type="entry name" value="ATP-synt_DE_N"/>
    <property type="match status" value="1"/>
</dbReference>
<evidence type="ECO:0000256" key="1">
    <source>
        <dbReference type="ARBA" id="ARBA00003543"/>
    </source>
</evidence>
<dbReference type="Proteomes" id="UP000836597">
    <property type="component" value="Chromosome"/>
</dbReference>
<evidence type="ECO:0000256" key="10">
    <source>
        <dbReference type="ARBA" id="ARBA00023310"/>
    </source>
</evidence>
<evidence type="ECO:0000256" key="3">
    <source>
        <dbReference type="ARBA" id="ARBA00005712"/>
    </source>
</evidence>
<dbReference type="FunFam" id="1.20.5.440:FF:000001">
    <property type="entry name" value="ATP synthase epsilon chain"/>
    <property type="match status" value="1"/>
</dbReference>
<dbReference type="SUPFAM" id="SSF46604">
    <property type="entry name" value="Epsilon subunit of F1F0-ATP synthase C-terminal domain"/>
    <property type="match status" value="1"/>
</dbReference>
<dbReference type="EMBL" id="LR746496">
    <property type="protein sequence ID" value="CAA7599725.1"/>
    <property type="molecule type" value="Genomic_DNA"/>
</dbReference>
<evidence type="ECO:0000256" key="8">
    <source>
        <dbReference type="ARBA" id="ARBA00023136"/>
    </source>
</evidence>
<dbReference type="NCBIfam" id="TIGR01216">
    <property type="entry name" value="ATP_synt_epsi"/>
    <property type="match status" value="1"/>
</dbReference>